<comment type="caution">
    <text evidence="5">Lacks conserved residue(s) required for the propagation of feature annotation.</text>
</comment>
<reference evidence="9 10" key="1">
    <citation type="journal article" date="2021" name="BMC Genomics">
        <title>Datura genome reveals duplications of psychoactive alkaloid biosynthetic genes and high mutation rate following tissue culture.</title>
        <authorList>
            <person name="Rajewski A."/>
            <person name="Carter-House D."/>
            <person name="Stajich J."/>
            <person name="Litt A."/>
        </authorList>
    </citation>
    <scope>NUCLEOTIDE SEQUENCE [LARGE SCALE GENOMIC DNA]</scope>
    <source>
        <strain evidence="9">AR-01</strain>
    </source>
</reference>
<proteinExistence type="predicted"/>
<accession>A0ABS8S3A7</accession>
<dbReference type="Pfam" id="PF00072">
    <property type="entry name" value="Response_reg"/>
    <property type="match status" value="1"/>
</dbReference>
<feature type="compositionally biased region" description="Polar residues" evidence="6">
    <location>
        <begin position="296"/>
        <end position="305"/>
    </location>
</feature>
<dbReference type="InterPro" id="IPR001789">
    <property type="entry name" value="Sig_transdc_resp-reg_receiver"/>
</dbReference>
<evidence type="ECO:0000256" key="6">
    <source>
        <dbReference type="SAM" id="MobiDB-lite"/>
    </source>
</evidence>
<dbReference type="PANTHER" id="PTHR31442">
    <property type="entry name" value="HOMEODOMAIN-LIKE SUPERFAMILY PROTEIN-RELATED"/>
    <property type="match status" value="1"/>
</dbReference>
<dbReference type="PROSITE" id="PS51294">
    <property type="entry name" value="HTH_MYB"/>
    <property type="match status" value="1"/>
</dbReference>
<dbReference type="InterPro" id="IPR044841">
    <property type="entry name" value="LUX/BOA-like"/>
</dbReference>
<evidence type="ECO:0000259" key="8">
    <source>
        <dbReference type="PROSITE" id="PS51294"/>
    </source>
</evidence>
<keyword evidence="10" id="KW-1185">Reference proteome</keyword>
<sequence length="598" mass="67541">MDKPMSAPYYGMLEEIHVMLVDHDKDFVTEMVDLLMTHDYKVTTVSSASTAMSMLSKGKKKIDVMIISVHSSNLISFELLAQTVALDIITLFICDEHNEILAKKALEEGAYLYLTKPFGEEIVKILWQFILRKNLQREKAREGLEKNEDQMNVDDTVGDNEEQHGEKKSVTNIEDQSNTFHEAENNVISNRKYELRRKRGRTRTKKINEEENSSIDTNKVVRRKTYMEWTVDLHAKFMKAVQQLGEGRCFPKEILVEMNVPGLTRMQVASHLQKCRRNKWRAPKERKYTRRRSCRGPSSDSQQRGSFRKFGKMPRLQTNVSNLQLNPNQTQKGLEFPFPTLSTDSILARGESSIQQQLYHPQLQVQPLNLSIDNSFNNPSLLALNNVGDGIQQQHEIFFEMLGSQGIQGQNIWNTNYRSGQVFDSGDHHTQSDYNLDFNAALGTTYSGSGTIFDTDVGNATVTDYNLNVNVDNLTTYSGSTVVSEGSVENMTINGLGAPTKNFQQYIGESNMFSPSNFVAASNESNIVGSGSHEKENSDAYFDFNNINTLFQNHGPPSANLPNEQGSEFYQVCSDDQVVTTQSVQFPGIASYPEKSSK</sequence>
<evidence type="ECO:0000313" key="10">
    <source>
        <dbReference type="Proteomes" id="UP000823775"/>
    </source>
</evidence>
<feature type="domain" description="Response regulatory" evidence="7">
    <location>
        <begin position="17"/>
        <end position="131"/>
    </location>
</feature>
<keyword evidence="2" id="KW-0805">Transcription regulation</keyword>
<evidence type="ECO:0000256" key="4">
    <source>
        <dbReference type="ARBA" id="ARBA00023242"/>
    </source>
</evidence>
<comment type="caution">
    <text evidence="9">The sequence shown here is derived from an EMBL/GenBank/DDBJ whole genome shotgun (WGS) entry which is preliminary data.</text>
</comment>
<comment type="subcellular location">
    <subcellularLocation>
        <location evidence="1">Nucleus</location>
    </subcellularLocation>
</comment>
<protein>
    <submittedName>
        <fullName evidence="9">Uncharacterized protein</fullName>
    </submittedName>
</protein>
<dbReference type="InterPro" id="IPR001005">
    <property type="entry name" value="SANT/Myb"/>
</dbReference>
<dbReference type="InterPro" id="IPR011006">
    <property type="entry name" value="CheY-like_superfamily"/>
</dbReference>
<gene>
    <name evidence="9" type="ORF">HAX54_021531</name>
</gene>
<dbReference type="PROSITE" id="PS50110">
    <property type="entry name" value="RESPONSE_REGULATORY"/>
    <property type="match status" value="1"/>
</dbReference>
<dbReference type="Pfam" id="PF00249">
    <property type="entry name" value="Myb_DNA-binding"/>
    <property type="match status" value="1"/>
</dbReference>
<feature type="domain" description="HTH myb-type" evidence="8">
    <location>
        <begin position="229"/>
        <end position="280"/>
    </location>
</feature>
<dbReference type="SUPFAM" id="SSF46689">
    <property type="entry name" value="Homeodomain-like"/>
    <property type="match status" value="1"/>
</dbReference>
<evidence type="ECO:0000313" key="9">
    <source>
        <dbReference type="EMBL" id="MCD7453588.1"/>
    </source>
</evidence>
<evidence type="ECO:0000256" key="5">
    <source>
        <dbReference type="PROSITE-ProRule" id="PRU00169"/>
    </source>
</evidence>
<keyword evidence="4" id="KW-0539">Nucleus</keyword>
<dbReference type="NCBIfam" id="TIGR01557">
    <property type="entry name" value="myb_SHAQKYF"/>
    <property type="match status" value="1"/>
</dbReference>
<dbReference type="Proteomes" id="UP000823775">
    <property type="component" value="Unassembled WGS sequence"/>
</dbReference>
<evidence type="ECO:0000256" key="3">
    <source>
        <dbReference type="ARBA" id="ARBA00023163"/>
    </source>
</evidence>
<dbReference type="Gene3D" id="3.40.50.2300">
    <property type="match status" value="1"/>
</dbReference>
<dbReference type="InterPro" id="IPR017930">
    <property type="entry name" value="Myb_dom"/>
</dbReference>
<keyword evidence="3" id="KW-0804">Transcription</keyword>
<evidence type="ECO:0000256" key="1">
    <source>
        <dbReference type="ARBA" id="ARBA00004123"/>
    </source>
</evidence>
<evidence type="ECO:0000256" key="2">
    <source>
        <dbReference type="ARBA" id="ARBA00023015"/>
    </source>
</evidence>
<dbReference type="InterPro" id="IPR006447">
    <property type="entry name" value="Myb_dom_plants"/>
</dbReference>
<name>A0ABS8S3A7_DATST</name>
<dbReference type="InterPro" id="IPR009057">
    <property type="entry name" value="Homeodomain-like_sf"/>
</dbReference>
<dbReference type="SMART" id="SM00448">
    <property type="entry name" value="REC"/>
    <property type="match status" value="1"/>
</dbReference>
<feature type="region of interest" description="Disordered" evidence="6">
    <location>
        <begin position="277"/>
        <end position="310"/>
    </location>
</feature>
<evidence type="ECO:0000259" key="7">
    <source>
        <dbReference type="PROSITE" id="PS50110"/>
    </source>
</evidence>
<dbReference type="SUPFAM" id="SSF52172">
    <property type="entry name" value="CheY-like"/>
    <property type="match status" value="1"/>
</dbReference>
<dbReference type="PANTHER" id="PTHR31442:SF38">
    <property type="entry name" value="TRANSCRIPTION FACTOR"/>
    <property type="match status" value="1"/>
</dbReference>
<dbReference type="Gene3D" id="1.10.10.60">
    <property type="entry name" value="Homeodomain-like"/>
    <property type="match status" value="1"/>
</dbReference>
<feature type="region of interest" description="Disordered" evidence="6">
    <location>
        <begin position="142"/>
        <end position="170"/>
    </location>
</feature>
<dbReference type="EMBL" id="JACEIK010000259">
    <property type="protein sequence ID" value="MCD7453588.1"/>
    <property type="molecule type" value="Genomic_DNA"/>
</dbReference>
<organism evidence="9 10">
    <name type="scientific">Datura stramonium</name>
    <name type="common">Jimsonweed</name>
    <name type="synonym">Common thornapple</name>
    <dbReference type="NCBI Taxonomy" id="4076"/>
    <lineage>
        <taxon>Eukaryota</taxon>
        <taxon>Viridiplantae</taxon>
        <taxon>Streptophyta</taxon>
        <taxon>Embryophyta</taxon>
        <taxon>Tracheophyta</taxon>
        <taxon>Spermatophyta</taxon>
        <taxon>Magnoliopsida</taxon>
        <taxon>eudicotyledons</taxon>
        <taxon>Gunneridae</taxon>
        <taxon>Pentapetalae</taxon>
        <taxon>asterids</taxon>
        <taxon>lamiids</taxon>
        <taxon>Solanales</taxon>
        <taxon>Solanaceae</taxon>
        <taxon>Solanoideae</taxon>
        <taxon>Datureae</taxon>
        <taxon>Datura</taxon>
    </lineage>
</organism>